<keyword evidence="3" id="KW-0804">Transcription</keyword>
<proteinExistence type="predicted"/>
<gene>
    <name evidence="5" type="ORF">GAYE_SCF7681MG7019</name>
</gene>
<dbReference type="PANTHER" id="PTHR21277">
    <property type="entry name" value="TRANSCRIPTIONAL ADAPTER 1"/>
    <property type="match status" value="1"/>
</dbReference>
<dbReference type="GO" id="GO:0003713">
    <property type="term" value="F:transcription coactivator activity"/>
    <property type="evidence" value="ECO:0007669"/>
    <property type="project" value="TreeGrafter"/>
</dbReference>
<sequence>MSENLDEYSGHPGKEALFEKLAGAGVTPQVAENYFQILRLFFAGKLAKYQLDEKLKSLLTSQAIQVHNQVFVQVLQQAQQQGNTPSLFTHEKESKYVKRRVLVKRPIKSITSWNEESPTEKAVNRATLKRRRKNNAKNKADKVAVYSNAPTNENRTTTTTTTTTSSITTAHNSNNRRQVDGNVILEDRNPSTKHHLIASCENWNDAIREQSVYRVGKRMKQIAAENEIFQMETEATVGLFHAMELHLVDIIQATRQQQQLGGGTRSSNIYRPWTNRLTIRDLFRLTEYAQDILGDNCSIDRTSLAFTLF</sequence>
<evidence type="ECO:0000256" key="2">
    <source>
        <dbReference type="ARBA" id="ARBA00023015"/>
    </source>
</evidence>
<dbReference type="Proteomes" id="UP001300502">
    <property type="component" value="Unassembled WGS sequence"/>
</dbReference>
<protein>
    <submittedName>
        <fullName evidence="5">Uncharacterized protein</fullName>
    </submittedName>
</protein>
<dbReference type="AlphaFoldDB" id="A0AAV9INX2"/>
<keyword evidence="6" id="KW-1185">Reference proteome</keyword>
<dbReference type="InterPro" id="IPR024738">
    <property type="entry name" value="Hfi1/Tada1"/>
</dbReference>
<dbReference type="GO" id="GO:0005634">
    <property type="term" value="C:nucleus"/>
    <property type="evidence" value="ECO:0007669"/>
    <property type="project" value="UniProtKB-SubCell"/>
</dbReference>
<evidence type="ECO:0000256" key="1">
    <source>
        <dbReference type="ARBA" id="ARBA00004123"/>
    </source>
</evidence>
<comment type="caution">
    <text evidence="5">The sequence shown here is derived from an EMBL/GenBank/DDBJ whole genome shotgun (WGS) entry which is preliminary data.</text>
</comment>
<evidence type="ECO:0000256" key="3">
    <source>
        <dbReference type="ARBA" id="ARBA00023163"/>
    </source>
</evidence>
<dbReference type="PANTHER" id="PTHR21277:SF5">
    <property type="entry name" value="TRANSCRIPTIONAL ADAPTER 1"/>
    <property type="match status" value="1"/>
</dbReference>
<keyword evidence="2" id="KW-0805">Transcription regulation</keyword>
<dbReference type="GO" id="GO:0000124">
    <property type="term" value="C:SAGA complex"/>
    <property type="evidence" value="ECO:0007669"/>
    <property type="project" value="UniProtKB-ARBA"/>
</dbReference>
<dbReference type="Pfam" id="PF12767">
    <property type="entry name" value="SAGA-Tad1"/>
    <property type="match status" value="1"/>
</dbReference>
<reference evidence="5 6" key="1">
    <citation type="submission" date="2022-07" db="EMBL/GenBank/DDBJ databases">
        <title>Genome-wide signatures of adaptation to extreme environments.</title>
        <authorList>
            <person name="Cho C.H."/>
            <person name="Yoon H.S."/>
        </authorList>
    </citation>
    <scope>NUCLEOTIDE SEQUENCE [LARGE SCALE GENOMIC DNA]</scope>
    <source>
        <strain evidence="5 6">108.79 E11</strain>
    </source>
</reference>
<comment type="subcellular location">
    <subcellularLocation>
        <location evidence="1">Nucleus</location>
    </subcellularLocation>
</comment>
<dbReference type="EMBL" id="JANCYU010000075">
    <property type="protein sequence ID" value="KAK4529069.1"/>
    <property type="molecule type" value="Genomic_DNA"/>
</dbReference>
<organism evidence="5 6">
    <name type="scientific">Galdieria yellowstonensis</name>
    <dbReference type="NCBI Taxonomy" id="3028027"/>
    <lineage>
        <taxon>Eukaryota</taxon>
        <taxon>Rhodophyta</taxon>
        <taxon>Bangiophyceae</taxon>
        <taxon>Galdieriales</taxon>
        <taxon>Galdieriaceae</taxon>
        <taxon>Galdieria</taxon>
    </lineage>
</organism>
<evidence type="ECO:0000313" key="6">
    <source>
        <dbReference type="Proteomes" id="UP001300502"/>
    </source>
</evidence>
<evidence type="ECO:0000256" key="4">
    <source>
        <dbReference type="ARBA" id="ARBA00023242"/>
    </source>
</evidence>
<keyword evidence="4" id="KW-0539">Nucleus</keyword>
<evidence type="ECO:0000313" key="5">
    <source>
        <dbReference type="EMBL" id="KAK4529069.1"/>
    </source>
</evidence>
<dbReference type="GO" id="GO:0006357">
    <property type="term" value="P:regulation of transcription by RNA polymerase II"/>
    <property type="evidence" value="ECO:0007669"/>
    <property type="project" value="TreeGrafter"/>
</dbReference>
<accession>A0AAV9INX2</accession>
<name>A0AAV9INX2_9RHOD</name>